<sequence length="260" mass="29558">MNVFLMADYRVGWQVATYLKAQQENVVGLAIHPPEFEHELNRGYTKKIIDTFRLPAHQIFAAKTIHQPENLERIKALKPDVILTVLWGFLLKPEFIAIPPKSCINFHAAYLPYNRGHNPNVWSIIDATPAGVTLHYINPGIDSGDIIAQRIVPIESTDTGATLYAKLMESFMPLFKETWPHIKNGTAPRRKQDDAVATIHYGKNLASLDQIDLEKKYSARELINQLRARTFPPFPGAYFIENGKKVYVRVQLEYASDTES</sequence>
<feature type="domain" description="Formyl transferase N-terminal" evidence="1">
    <location>
        <begin position="51"/>
        <end position="169"/>
    </location>
</feature>
<dbReference type="Gene3D" id="3.40.50.12230">
    <property type="match status" value="1"/>
</dbReference>
<dbReference type="STRING" id="1797542.A3J59_03415"/>
<evidence type="ECO:0000313" key="4">
    <source>
        <dbReference type="Proteomes" id="UP000177310"/>
    </source>
</evidence>
<dbReference type="PANTHER" id="PTHR11138:SF5">
    <property type="entry name" value="METHIONYL-TRNA FORMYLTRANSFERASE, MITOCHONDRIAL"/>
    <property type="match status" value="1"/>
</dbReference>
<evidence type="ECO:0000313" key="3">
    <source>
        <dbReference type="EMBL" id="OGY52175.1"/>
    </source>
</evidence>
<reference evidence="3 4" key="1">
    <citation type="journal article" date="2016" name="Nat. Commun.">
        <title>Thousands of microbial genomes shed light on interconnected biogeochemical processes in an aquifer system.</title>
        <authorList>
            <person name="Anantharaman K."/>
            <person name="Brown C.T."/>
            <person name="Hug L.A."/>
            <person name="Sharon I."/>
            <person name="Castelle C.J."/>
            <person name="Probst A.J."/>
            <person name="Thomas B.C."/>
            <person name="Singh A."/>
            <person name="Wilkins M.J."/>
            <person name="Karaoz U."/>
            <person name="Brodie E.L."/>
            <person name="Williams K.H."/>
            <person name="Hubbard S.S."/>
            <person name="Banfield J.F."/>
        </authorList>
    </citation>
    <scope>NUCLEOTIDE SEQUENCE [LARGE SCALE GENOMIC DNA]</scope>
</reference>
<feature type="domain" description="N-formyltransferase dimerization C-terminal" evidence="2">
    <location>
        <begin position="207"/>
        <end position="254"/>
    </location>
</feature>
<dbReference type="AlphaFoldDB" id="A0A1G1YIK9"/>
<gene>
    <name evidence="3" type="ORF">A3J59_03415</name>
</gene>
<dbReference type="GO" id="GO:0005829">
    <property type="term" value="C:cytosol"/>
    <property type="evidence" value="ECO:0007669"/>
    <property type="project" value="TreeGrafter"/>
</dbReference>
<proteinExistence type="predicted"/>
<dbReference type="InterPro" id="IPR036477">
    <property type="entry name" value="Formyl_transf_N_sf"/>
</dbReference>
<dbReference type="EMBL" id="MHIL01000008">
    <property type="protein sequence ID" value="OGY52175.1"/>
    <property type="molecule type" value="Genomic_DNA"/>
</dbReference>
<dbReference type="SUPFAM" id="SSF53328">
    <property type="entry name" value="Formyltransferase"/>
    <property type="match status" value="1"/>
</dbReference>
<evidence type="ECO:0000259" key="2">
    <source>
        <dbReference type="Pfam" id="PF18216"/>
    </source>
</evidence>
<evidence type="ECO:0008006" key="5">
    <source>
        <dbReference type="Google" id="ProtNLM"/>
    </source>
</evidence>
<dbReference type="InterPro" id="IPR002376">
    <property type="entry name" value="Formyl_transf_N"/>
</dbReference>
<evidence type="ECO:0000259" key="1">
    <source>
        <dbReference type="Pfam" id="PF00551"/>
    </source>
</evidence>
<dbReference type="Pfam" id="PF18216">
    <property type="entry name" value="N_formyltrans_C"/>
    <property type="match status" value="1"/>
</dbReference>
<dbReference type="InterPro" id="IPR040660">
    <property type="entry name" value="N_formyltrans_C"/>
</dbReference>
<organism evidence="3 4">
    <name type="scientific">Candidatus Buchananbacteria bacterium RIFCSPHIGHO2_02_FULL_56_16</name>
    <dbReference type="NCBI Taxonomy" id="1797542"/>
    <lineage>
        <taxon>Bacteria</taxon>
        <taxon>Candidatus Buchananiibacteriota</taxon>
    </lineage>
</organism>
<protein>
    <recommendedName>
        <fullName evidence="5">Formyl transferase N-terminal domain-containing protein</fullName>
    </recommendedName>
</protein>
<dbReference type="Proteomes" id="UP000177310">
    <property type="component" value="Unassembled WGS sequence"/>
</dbReference>
<dbReference type="Pfam" id="PF00551">
    <property type="entry name" value="Formyl_trans_N"/>
    <property type="match status" value="1"/>
</dbReference>
<dbReference type="GO" id="GO:0004479">
    <property type="term" value="F:methionyl-tRNA formyltransferase activity"/>
    <property type="evidence" value="ECO:0007669"/>
    <property type="project" value="TreeGrafter"/>
</dbReference>
<comment type="caution">
    <text evidence="3">The sequence shown here is derived from an EMBL/GenBank/DDBJ whole genome shotgun (WGS) entry which is preliminary data.</text>
</comment>
<dbReference type="CDD" id="cd08369">
    <property type="entry name" value="FMT_core"/>
    <property type="match status" value="1"/>
</dbReference>
<dbReference type="PANTHER" id="PTHR11138">
    <property type="entry name" value="METHIONYL-TRNA FORMYLTRANSFERASE"/>
    <property type="match status" value="1"/>
</dbReference>
<name>A0A1G1YIK9_9BACT</name>
<accession>A0A1G1YIK9</accession>